<dbReference type="EMBL" id="JACGWJ010000010">
    <property type="protein sequence ID" value="KAL0392917.1"/>
    <property type="molecule type" value="Genomic_DNA"/>
</dbReference>
<dbReference type="Pfam" id="PF13960">
    <property type="entry name" value="DUF4218"/>
    <property type="match status" value="1"/>
</dbReference>
<gene>
    <name evidence="3" type="ORF">Sradi_2514500</name>
</gene>
<feature type="domain" description="DUF4218" evidence="2">
    <location>
        <begin position="1"/>
        <end position="79"/>
    </location>
</feature>
<evidence type="ECO:0000259" key="2">
    <source>
        <dbReference type="Pfam" id="PF13960"/>
    </source>
</evidence>
<feature type="compositionally biased region" description="Basic and acidic residues" evidence="1">
    <location>
        <begin position="236"/>
        <end position="247"/>
    </location>
</feature>
<accession>A0AAW2SLI0</accession>
<sequence>MEHLMFHLPYEARVGGDRCNTGGCTPFKGFLRELKKKMKNKEHVEASILEAYIVKEIGRFTSQYFEPDEQSKPSMPRRNNECTNSNDGFHVSIFNYPGKASGATKKGWLSRPKRHIVETYILTNYEVVTPYYESCLDELYQHHHLVDPIIDRFVSTEFKDWFKRRARRVVDDSKWTETVAYQPEEVVPVPIVAVDNQLYDLRDPNSLQVVLAAASTSRRQLHENDDDNEDEDEDKDSGRDDETDDKQ</sequence>
<feature type="region of interest" description="Disordered" evidence="1">
    <location>
        <begin position="215"/>
        <end position="247"/>
    </location>
</feature>
<evidence type="ECO:0000256" key="1">
    <source>
        <dbReference type="SAM" id="MobiDB-lite"/>
    </source>
</evidence>
<dbReference type="PANTHER" id="PTHR48258:SF3">
    <property type="entry name" value="FK506-BINDING PROTEIN 4-LIKE ISOFORM X1"/>
    <property type="match status" value="1"/>
</dbReference>
<comment type="caution">
    <text evidence="3">The sequence shown here is derived from an EMBL/GenBank/DDBJ whole genome shotgun (WGS) entry which is preliminary data.</text>
</comment>
<reference evidence="3" key="1">
    <citation type="submission" date="2020-06" db="EMBL/GenBank/DDBJ databases">
        <authorList>
            <person name="Li T."/>
            <person name="Hu X."/>
            <person name="Zhang T."/>
            <person name="Song X."/>
            <person name="Zhang H."/>
            <person name="Dai N."/>
            <person name="Sheng W."/>
            <person name="Hou X."/>
            <person name="Wei L."/>
        </authorList>
    </citation>
    <scope>NUCLEOTIDE SEQUENCE</scope>
    <source>
        <strain evidence="3">G02</strain>
        <tissue evidence="3">Leaf</tissue>
    </source>
</reference>
<dbReference type="AlphaFoldDB" id="A0AAW2SLI0"/>
<feature type="compositionally biased region" description="Acidic residues" evidence="1">
    <location>
        <begin position="224"/>
        <end position="235"/>
    </location>
</feature>
<organism evidence="3">
    <name type="scientific">Sesamum radiatum</name>
    <name type="common">Black benniseed</name>
    <dbReference type="NCBI Taxonomy" id="300843"/>
    <lineage>
        <taxon>Eukaryota</taxon>
        <taxon>Viridiplantae</taxon>
        <taxon>Streptophyta</taxon>
        <taxon>Embryophyta</taxon>
        <taxon>Tracheophyta</taxon>
        <taxon>Spermatophyta</taxon>
        <taxon>Magnoliopsida</taxon>
        <taxon>eudicotyledons</taxon>
        <taxon>Gunneridae</taxon>
        <taxon>Pentapetalae</taxon>
        <taxon>asterids</taxon>
        <taxon>lamiids</taxon>
        <taxon>Lamiales</taxon>
        <taxon>Pedaliaceae</taxon>
        <taxon>Sesamum</taxon>
    </lineage>
</organism>
<proteinExistence type="predicted"/>
<reference evidence="3" key="2">
    <citation type="journal article" date="2024" name="Plant">
        <title>Genomic evolution and insights into agronomic trait innovations of Sesamum species.</title>
        <authorList>
            <person name="Miao H."/>
            <person name="Wang L."/>
            <person name="Qu L."/>
            <person name="Liu H."/>
            <person name="Sun Y."/>
            <person name="Le M."/>
            <person name="Wang Q."/>
            <person name="Wei S."/>
            <person name="Zheng Y."/>
            <person name="Lin W."/>
            <person name="Duan Y."/>
            <person name="Cao H."/>
            <person name="Xiong S."/>
            <person name="Wang X."/>
            <person name="Wei L."/>
            <person name="Li C."/>
            <person name="Ma Q."/>
            <person name="Ju M."/>
            <person name="Zhao R."/>
            <person name="Li G."/>
            <person name="Mu C."/>
            <person name="Tian Q."/>
            <person name="Mei H."/>
            <person name="Zhang T."/>
            <person name="Gao T."/>
            <person name="Zhang H."/>
        </authorList>
    </citation>
    <scope>NUCLEOTIDE SEQUENCE</scope>
    <source>
        <strain evidence="3">G02</strain>
    </source>
</reference>
<dbReference type="PANTHER" id="PTHR48258">
    <property type="entry name" value="DUF4218 DOMAIN-CONTAINING PROTEIN-RELATED"/>
    <property type="match status" value="1"/>
</dbReference>
<dbReference type="InterPro" id="IPR025452">
    <property type="entry name" value="DUF4218"/>
</dbReference>
<protein>
    <recommendedName>
        <fullName evidence="2">DUF4218 domain-containing protein</fullName>
    </recommendedName>
</protein>
<evidence type="ECO:0000313" key="3">
    <source>
        <dbReference type="EMBL" id="KAL0392917.1"/>
    </source>
</evidence>
<name>A0AAW2SLI0_SESRA</name>